<comment type="caution">
    <text evidence="3">The sequence shown here is derived from an EMBL/GenBank/DDBJ whole genome shotgun (WGS) entry which is preliminary data.</text>
</comment>
<dbReference type="SUPFAM" id="SSF54001">
    <property type="entry name" value="Cysteine proteinases"/>
    <property type="match status" value="1"/>
</dbReference>
<dbReference type="Pfam" id="PF23265">
    <property type="entry name" value="Ig-like_KY"/>
    <property type="match status" value="2"/>
</dbReference>
<keyword evidence="4" id="KW-1185">Reference proteome</keyword>
<gene>
    <name evidence="3" type="ORF">P0O24_11575</name>
</gene>
<dbReference type="SMART" id="SM00460">
    <property type="entry name" value="TGc"/>
    <property type="match status" value="1"/>
</dbReference>
<evidence type="ECO:0000256" key="1">
    <source>
        <dbReference type="SAM" id="MobiDB-lite"/>
    </source>
</evidence>
<evidence type="ECO:0000313" key="4">
    <source>
        <dbReference type="Proteomes" id="UP001215956"/>
    </source>
</evidence>
<dbReference type="PANTHER" id="PTHR46333:SF2">
    <property type="entry name" value="CYTOKINESIS PROTEIN 3"/>
    <property type="match status" value="1"/>
</dbReference>
<sequence length="571" mass="62208">MGSDGEAPFHPTGGEERGPLSGFEISGEDMRRLLVGFLLALLLVLEASSSDEREVFQQIDELALNAPAEAESSLEDLARYLGSGARDDEERARAIYRWITANIDYDVEGFTGGCVGGGWRVRTPEEVLEERKGVCSDYAALFSSLSEISGLDTVVIRGRGKGGGYFVGSKMPESINHAWNAVRIDGEWRLVDATWGSGHLDPGGGFVERFEEFYFFTPPEELIWTHLPEDPAWQLLDPPISRDEFQRLVYAKPAFFNNDMKILGPEGGTIASDDGATVSLSVPQDVRVAAHLLDGAERELPARFAQVQWSNGGVVVRAAPPGPGEYTLRIYSRRVGQEEDQERDAYDWALDYRVVAGPNSTRERGLPVVWDAFWDMGLETASHPEGLIDSGSELKVTLSAPGDILLLARLLDGEGRPLSEDRTLAQREEEGYTVRAAFPKPGEYALKIYAKEKGDLGGEYASAIEYAVLAESGSEAAGYPRTLVTFAEAGCRLIRPQEGRLPAGTPQRFELIVPGAETVAIINDGNRTIMTRDGETFRGEVTLSAGDASLAARFPGESSYAVLLVYSVGGR</sequence>
<proteinExistence type="predicted"/>
<dbReference type="Pfam" id="PF01841">
    <property type="entry name" value="Transglut_core"/>
    <property type="match status" value="1"/>
</dbReference>
<feature type="domain" description="Transglutaminase-like" evidence="2">
    <location>
        <begin position="127"/>
        <end position="195"/>
    </location>
</feature>
<dbReference type="Proteomes" id="UP001215956">
    <property type="component" value="Unassembled WGS sequence"/>
</dbReference>
<accession>A0ABT5XHS4</accession>
<dbReference type="InterPro" id="IPR002931">
    <property type="entry name" value="Transglutaminase-like"/>
</dbReference>
<organism evidence="3 4">
    <name type="scientific">Candidatus Methanocrinis alkalitolerans</name>
    <dbReference type="NCBI Taxonomy" id="3033395"/>
    <lineage>
        <taxon>Archaea</taxon>
        <taxon>Methanobacteriati</taxon>
        <taxon>Methanobacteriota</taxon>
        <taxon>Stenosarchaea group</taxon>
        <taxon>Methanomicrobia</taxon>
        <taxon>Methanotrichales</taxon>
        <taxon>Methanotrichaceae</taxon>
        <taxon>Methanocrinis</taxon>
    </lineage>
</organism>
<feature type="region of interest" description="Disordered" evidence="1">
    <location>
        <begin position="1"/>
        <end position="22"/>
    </location>
</feature>
<dbReference type="InterPro" id="IPR052557">
    <property type="entry name" value="CAP/Cytokinesis_protein"/>
</dbReference>
<evidence type="ECO:0000259" key="2">
    <source>
        <dbReference type="SMART" id="SM00460"/>
    </source>
</evidence>
<protein>
    <submittedName>
        <fullName evidence="3">Transglutaminase domain-containing protein</fullName>
    </submittedName>
</protein>
<dbReference type="PANTHER" id="PTHR46333">
    <property type="entry name" value="CYTOKINESIS PROTEIN 3"/>
    <property type="match status" value="1"/>
</dbReference>
<name>A0ABT5XHS4_9EURY</name>
<reference evidence="3 4" key="1">
    <citation type="submission" date="2023-03" db="EMBL/GenBank/DDBJ databases">
        <title>Whole genome sequencing of Methanotrichaceae archaeon M04Ac.</title>
        <authorList>
            <person name="Khomyakova M.A."/>
            <person name="Merkel A.Y."/>
            <person name="Slobodkin A.I."/>
        </authorList>
    </citation>
    <scope>NUCLEOTIDE SEQUENCE [LARGE SCALE GENOMIC DNA]</scope>
    <source>
        <strain evidence="3 4">M04Ac</strain>
    </source>
</reference>
<evidence type="ECO:0000313" key="3">
    <source>
        <dbReference type="EMBL" id="MDF0594220.1"/>
    </source>
</evidence>
<dbReference type="Gene3D" id="3.10.620.30">
    <property type="match status" value="1"/>
</dbReference>
<dbReference type="EMBL" id="JARFPL010000054">
    <property type="protein sequence ID" value="MDF0594220.1"/>
    <property type="molecule type" value="Genomic_DNA"/>
</dbReference>
<dbReference type="InterPro" id="IPR038765">
    <property type="entry name" value="Papain-like_cys_pep_sf"/>
</dbReference>
<dbReference type="InterPro" id="IPR056564">
    <property type="entry name" value="Ig-like_KY"/>
</dbReference>